<sequence length="203" mass="22155">MLILGIDPGTRMAGYGLIEVSTVGKLKAIAAGAWQLNAKGELAQRLANLAIEFRRVVEAYHPSHLCLELSFLADNPRTALFLGHARGVILSEAYQSGLIISEISATSAKKIISGNGRADKLSIAKLMSAMLGFEFKDLPFDATDALAIAYADAMRMRDSSFQAATSKSNSHSMQSHILEEWQNKSRRKKSNVTFKTLLKQKAL</sequence>
<keyword evidence="13" id="KW-1185">Reference proteome</keyword>
<evidence type="ECO:0000256" key="4">
    <source>
        <dbReference type="ARBA" id="ARBA00022723"/>
    </source>
</evidence>
<dbReference type="CDD" id="cd16962">
    <property type="entry name" value="RuvC"/>
    <property type="match status" value="1"/>
</dbReference>
<keyword evidence="2" id="KW-0963">Cytoplasm</keyword>
<evidence type="ECO:0000313" key="13">
    <source>
        <dbReference type="Proteomes" id="UP000253934"/>
    </source>
</evidence>
<protein>
    <submittedName>
        <fullName evidence="12">Crossover junction endodeoxyribonuclease RuvC</fullName>
    </submittedName>
</protein>
<evidence type="ECO:0000256" key="9">
    <source>
        <dbReference type="ARBA" id="ARBA00023125"/>
    </source>
</evidence>
<evidence type="ECO:0000256" key="7">
    <source>
        <dbReference type="ARBA" id="ARBA00022801"/>
    </source>
</evidence>
<dbReference type="GO" id="GO:0004520">
    <property type="term" value="F:DNA endonuclease activity"/>
    <property type="evidence" value="ECO:0007669"/>
    <property type="project" value="InterPro"/>
</dbReference>
<evidence type="ECO:0000256" key="8">
    <source>
        <dbReference type="ARBA" id="ARBA00022842"/>
    </source>
</evidence>
<evidence type="ECO:0000256" key="1">
    <source>
        <dbReference type="ARBA" id="ARBA00009518"/>
    </source>
</evidence>
<dbReference type="GO" id="GO:0006310">
    <property type="term" value="P:DNA recombination"/>
    <property type="evidence" value="ECO:0007669"/>
    <property type="project" value="UniProtKB-KW"/>
</dbReference>
<dbReference type="SUPFAM" id="SSF53098">
    <property type="entry name" value="Ribonuclease H-like"/>
    <property type="match status" value="1"/>
</dbReference>
<reference evidence="12" key="1">
    <citation type="submission" date="2018-04" db="EMBL/GenBank/DDBJ databases">
        <title>Draft genome sequence of the Candidatus Spirobacillus cienkowskii, a pathogen of freshwater Daphnia species, reconstructed from hemolymph metagenomic reads.</title>
        <authorList>
            <person name="Bresciani L."/>
            <person name="Lemos L.N."/>
            <person name="Wale N."/>
            <person name="Lin J.Y."/>
            <person name="Fernandes G.R."/>
            <person name="Duffy M.A."/>
            <person name="Rodrigues J.M."/>
        </authorList>
    </citation>
    <scope>NUCLEOTIDE SEQUENCE [LARGE SCALE GENOMIC DNA]</scope>
    <source>
        <strain evidence="12">Binning01</strain>
    </source>
</reference>
<dbReference type="Pfam" id="PF02075">
    <property type="entry name" value="RuvC"/>
    <property type="match status" value="1"/>
</dbReference>
<keyword evidence="4" id="KW-0479">Metal-binding</keyword>
<evidence type="ECO:0000313" key="12">
    <source>
        <dbReference type="EMBL" id="RDB35609.1"/>
    </source>
</evidence>
<evidence type="ECO:0000256" key="11">
    <source>
        <dbReference type="ARBA" id="ARBA00023204"/>
    </source>
</evidence>
<keyword evidence="7" id="KW-0378">Hydrolase</keyword>
<dbReference type="Proteomes" id="UP000253934">
    <property type="component" value="Unassembled WGS sequence"/>
</dbReference>
<evidence type="ECO:0000256" key="5">
    <source>
        <dbReference type="ARBA" id="ARBA00022759"/>
    </source>
</evidence>
<dbReference type="InterPro" id="IPR012337">
    <property type="entry name" value="RNaseH-like_sf"/>
</dbReference>
<evidence type="ECO:0000256" key="2">
    <source>
        <dbReference type="ARBA" id="ARBA00022490"/>
    </source>
</evidence>
<organism evidence="12 13">
    <name type="scientific">Spirobacillus cienkowskii</name>
    <dbReference type="NCBI Taxonomy" id="495820"/>
    <lineage>
        <taxon>Bacteria</taxon>
        <taxon>Pseudomonadati</taxon>
        <taxon>Bdellovibrionota</taxon>
        <taxon>Oligoflexia</taxon>
        <taxon>Silvanigrellales</taxon>
        <taxon>Spirobacillus</taxon>
    </lineage>
</organism>
<dbReference type="EMBL" id="QOVW01000080">
    <property type="protein sequence ID" value="RDB35609.1"/>
    <property type="molecule type" value="Genomic_DNA"/>
</dbReference>
<keyword evidence="8" id="KW-0460">Magnesium</keyword>
<dbReference type="InterPro" id="IPR002176">
    <property type="entry name" value="X-over_junc_endoDNase_RuvC"/>
</dbReference>
<dbReference type="GO" id="GO:0016787">
    <property type="term" value="F:hydrolase activity"/>
    <property type="evidence" value="ECO:0007669"/>
    <property type="project" value="UniProtKB-KW"/>
</dbReference>
<evidence type="ECO:0000256" key="6">
    <source>
        <dbReference type="ARBA" id="ARBA00022763"/>
    </source>
</evidence>
<comment type="similarity">
    <text evidence="1">Belongs to the RuvC family.</text>
</comment>
<dbReference type="Gene3D" id="3.30.420.10">
    <property type="entry name" value="Ribonuclease H-like superfamily/Ribonuclease H"/>
    <property type="match status" value="1"/>
</dbReference>
<proteinExistence type="inferred from homology"/>
<dbReference type="PANTHER" id="PTHR30194">
    <property type="entry name" value="CROSSOVER JUNCTION ENDODEOXYRIBONUCLEASE RUVC"/>
    <property type="match status" value="1"/>
</dbReference>
<keyword evidence="5" id="KW-0255">Endonuclease</keyword>
<accession>A0A369KLT9</accession>
<name>A0A369KLT9_9BACT</name>
<dbReference type="AlphaFoldDB" id="A0A369KLT9"/>
<gene>
    <name evidence="12" type="ORF">DCC88_09350</name>
</gene>
<keyword evidence="3" id="KW-0540">Nuclease</keyword>
<dbReference type="GO" id="GO:0006281">
    <property type="term" value="P:DNA repair"/>
    <property type="evidence" value="ECO:0007669"/>
    <property type="project" value="UniProtKB-KW"/>
</dbReference>
<keyword evidence="9" id="KW-0238">DNA-binding</keyword>
<dbReference type="InterPro" id="IPR036397">
    <property type="entry name" value="RNaseH_sf"/>
</dbReference>
<keyword evidence="6" id="KW-0227">DNA damage</keyword>
<dbReference type="GO" id="GO:0003677">
    <property type="term" value="F:DNA binding"/>
    <property type="evidence" value="ECO:0007669"/>
    <property type="project" value="UniProtKB-KW"/>
</dbReference>
<keyword evidence="11" id="KW-0234">DNA repair</keyword>
<evidence type="ECO:0000256" key="3">
    <source>
        <dbReference type="ARBA" id="ARBA00022722"/>
    </source>
</evidence>
<dbReference type="PRINTS" id="PR00696">
    <property type="entry name" value="RSOLVASERUVC"/>
</dbReference>
<dbReference type="PANTHER" id="PTHR30194:SF3">
    <property type="entry name" value="CROSSOVER JUNCTION ENDODEOXYRIBONUCLEASE RUVC"/>
    <property type="match status" value="1"/>
</dbReference>
<dbReference type="GO" id="GO:0046872">
    <property type="term" value="F:metal ion binding"/>
    <property type="evidence" value="ECO:0007669"/>
    <property type="project" value="UniProtKB-KW"/>
</dbReference>
<evidence type="ECO:0000256" key="10">
    <source>
        <dbReference type="ARBA" id="ARBA00023172"/>
    </source>
</evidence>
<keyword evidence="10" id="KW-0233">DNA recombination</keyword>
<comment type="caution">
    <text evidence="12">The sequence shown here is derived from an EMBL/GenBank/DDBJ whole genome shotgun (WGS) entry which is preliminary data.</text>
</comment>